<organism evidence="1 2">
    <name type="scientific">Lentzea flaviverrucosa</name>
    <dbReference type="NCBI Taxonomy" id="200379"/>
    <lineage>
        <taxon>Bacteria</taxon>
        <taxon>Bacillati</taxon>
        <taxon>Actinomycetota</taxon>
        <taxon>Actinomycetes</taxon>
        <taxon>Pseudonocardiales</taxon>
        <taxon>Pseudonocardiaceae</taxon>
        <taxon>Lentzea</taxon>
    </lineage>
</organism>
<protein>
    <submittedName>
        <fullName evidence="1">Uncharacterized protein</fullName>
    </submittedName>
</protein>
<dbReference type="Proteomes" id="UP000199028">
    <property type="component" value="Unassembled WGS sequence"/>
</dbReference>
<evidence type="ECO:0000313" key="2">
    <source>
        <dbReference type="Proteomes" id="UP000199028"/>
    </source>
</evidence>
<keyword evidence="2" id="KW-1185">Reference proteome</keyword>
<reference evidence="2" key="1">
    <citation type="submission" date="2016-10" db="EMBL/GenBank/DDBJ databases">
        <authorList>
            <person name="Varghese N."/>
            <person name="Submissions S."/>
        </authorList>
    </citation>
    <scope>NUCLEOTIDE SEQUENCE [LARGE SCALE GENOMIC DNA]</scope>
    <source>
        <strain evidence="2">CGMCC 4.578</strain>
    </source>
</reference>
<proteinExistence type="predicted"/>
<accession>A0A1H9WSW0</accession>
<gene>
    <name evidence="1" type="ORF">SAMN05216195_112157</name>
</gene>
<sequence length="181" mass="19906">MLRKGFSERDTLLPRIRAILGNEEEGVRRLQELWKSALRRRLAEGALPTLQRALDMPRLTHAYASYWAGRNCISPRQPVFGTLLAYLGIDSIQSCISAARKLYSAHHKAGQQLVKELGASVDDTVVRRLETENSVTLSVGSGVSSLQITLFKVVAVSPDVTTVPAAVLRTALKLRGAEWLA</sequence>
<dbReference type="EMBL" id="FOFT01000012">
    <property type="protein sequence ID" value="SES36473.1"/>
    <property type="molecule type" value="Genomic_DNA"/>
</dbReference>
<evidence type="ECO:0000313" key="1">
    <source>
        <dbReference type="EMBL" id="SES36473.1"/>
    </source>
</evidence>
<dbReference type="AlphaFoldDB" id="A0A1H9WSW0"/>
<name>A0A1H9WSW0_9PSEU</name>